<dbReference type="GO" id="GO:0003677">
    <property type="term" value="F:DNA binding"/>
    <property type="evidence" value="ECO:0007669"/>
    <property type="project" value="InterPro"/>
</dbReference>
<dbReference type="EMBL" id="MFGB01000022">
    <property type="protein sequence ID" value="OGF25259.1"/>
    <property type="molecule type" value="Genomic_DNA"/>
</dbReference>
<comment type="caution">
    <text evidence="2">The sequence shown here is derived from an EMBL/GenBank/DDBJ whole genome shotgun (WGS) entry which is preliminary data.</text>
</comment>
<accession>A0A1F5SF19</accession>
<evidence type="ECO:0000313" key="2">
    <source>
        <dbReference type="EMBL" id="OGF25259.1"/>
    </source>
</evidence>
<dbReference type="InterPro" id="IPR002686">
    <property type="entry name" value="Transposase_17"/>
</dbReference>
<feature type="domain" description="Transposase IS200-like" evidence="1">
    <location>
        <begin position="27"/>
        <end position="166"/>
    </location>
</feature>
<protein>
    <recommendedName>
        <fullName evidence="1">Transposase IS200-like domain-containing protein</fullName>
    </recommendedName>
</protein>
<dbReference type="SMART" id="SM01321">
    <property type="entry name" value="Y1_Tnp"/>
    <property type="match status" value="1"/>
</dbReference>
<dbReference type="Proteomes" id="UP000178367">
    <property type="component" value="Unassembled WGS sequence"/>
</dbReference>
<dbReference type="AlphaFoldDB" id="A0A1F5SF19"/>
<dbReference type="PANTHER" id="PTHR34322">
    <property type="entry name" value="TRANSPOSASE, Y1_TNP DOMAIN-CONTAINING"/>
    <property type="match status" value="1"/>
</dbReference>
<reference evidence="2 3" key="1">
    <citation type="journal article" date="2016" name="Nat. Commun.">
        <title>Thousands of microbial genomes shed light on interconnected biogeochemical processes in an aquifer system.</title>
        <authorList>
            <person name="Anantharaman K."/>
            <person name="Brown C.T."/>
            <person name="Hug L.A."/>
            <person name="Sharon I."/>
            <person name="Castelle C.J."/>
            <person name="Probst A.J."/>
            <person name="Thomas B.C."/>
            <person name="Singh A."/>
            <person name="Wilkins M.J."/>
            <person name="Karaoz U."/>
            <person name="Brodie E.L."/>
            <person name="Williams K.H."/>
            <person name="Hubbard S.S."/>
            <person name="Banfield J.F."/>
        </authorList>
    </citation>
    <scope>NUCLEOTIDE SEQUENCE [LARGE SCALE GENOMIC DNA]</scope>
</reference>
<sequence>MEPSGGSLQNCRMAESGFKKMRKVKFETGEYYHIYNRGVDKREIFGDEKDYVRFLRSMREFNRKQNIGSLFAFEKARESHPVASEPPGGLVRLIAYCLNPNHYHFLLEQKVDNGISKYMHKLMMGYSQYFNKKFKRSGCLFQGKFKSVAVSSDWQLSYASAYINGNAEIHGIAKAESYQWSSYPDYLGKRAGALCDKKIILKEFDSVGDYRKYANETIKNSRQIKEELKKYSLE</sequence>
<proteinExistence type="predicted"/>
<dbReference type="Gene3D" id="3.30.70.1290">
    <property type="entry name" value="Transposase IS200-like"/>
    <property type="match status" value="1"/>
</dbReference>
<organism evidence="2 3">
    <name type="scientific">Candidatus Falkowbacteria bacterium RIFOXYA2_FULL_47_19</name>
    <dbReference type="NCBI Taxonomy" id="1797994"/>
    <lineage>
        <taxon>Bacteria</taxon>
        <taxon>Candidatus Falkowiibacteriota</taxon>
    </lineage>
</organism>
<dbReference type="GO" id="GO:0004803">
    <property type="term" value="F:transposase activity"/>
    <property type="evidence" value="ECO:0007669"/>
    <property type="project" value="InterPro"/>
</dbReference>
<evidence type="ECO:0000313" key="3">
    <source>
        <dbReference type="Proteomes" id="UP000178367"/>
    </source>
</evidence>
<dbReference type="InterPro" id="IPR036515">
    <property type="entry name" value="Transposase_17_sf"/>
</dbReference>
<dbReference type="Pfam" id="PF01797">
    <property type="entry name" value="Y1_Tnp"/>
    <property type="match status" value="1"/>
</dbReference>
<dbReference type="SUPFAM" id="SSF143422">
    <property type="entry name" value="Transposase IS200-like"/>
    <property type="match status" value="1"/>
</dbReference>
<evidence type="ECO:0000259" key="1">
    <source>
        <dbReference type="SMART" id="SM01321"/>
    </source>
</evidence>
<dbReference type="GO" id="GO:0006313">
    <property type="term" value="P:DNA transposition"/>
    <property type="evidence" value="ECO:0007669"/>
    <property type="project" value="InterPro"/>
</dbReference>
<gene>
    <name evidence="2" type="ORF">A2227_07720</name>
</gene>
<name>A0A1F5SF19_9BACT</name>
<dbReference type="PANTHER" id="PTHR34322:SF2">
    <property type="entry name" value="TRANSPOSASE IS200-LIKE DOMAIN-CONTAINING PROTEIN"/>
    <property type="match status" value="1"/>
</dbReference>